<dbReference type="STRING" id="632773.BBEV_1856"/>
<dbReference type="KEGG" id="bbev:BBEV_1856"/>
<keyword evidence="3" id="KW-1185">Reference proteome</keyword>
<dbReference type="InterPro" id="IPR009507">
    <property type="entry name" value="UPF0435"/>
</dbReference>
<evidence type="ECO:0000313" key="2">
    <source>
        <dbReference type="EMBL" id="AOM83217.1"/>
    </source>
</evidence>
<sequence>MSEHDPRRDDLSHMIEEIKRKLHVVNGAAIKAESFSLNKYDDIEEIYDMVMSKDSFSVSELNAIVSELGQMRDRQPE</sequence>
<gene>
    <name evidence="2" type="ORF">BBEV_1856</name>
</gene>
<proteinExistence type="inferred from homology"/>
<evidence type="ECO:0000313" key="3">
    <source>
        <dbReference type="Proteomes" id="UP000094463"/>
    </source>
</evidence>
<dbReference type="OrthoDB" id="2361695at2"/>
<name>A0A1D7QW33_9BACI</name>
<comment type="similarity">
    <text evidence="1">Belongs to the UPF0435 family.</text>
</comment>
<dbReference type="AlphaFoldDB" id="A0A1D7QW33"/>
<organism evidence="2 3">
    <name type="scientific">Salisediminibacterium beveridgei</name>
    <dbReference type="NCBI Taxonomy" id="632773"/>
    <lineage>
        <taxon>Bacteria</taxon>
        <taxon>Bacillati</taxon>
        <taxon>Bacillota</taxon>
        <taxon>Bacilli</taxon>
        <taxon>Bacillales</taxon>
        <taxon>Bacillaceae</taxon>
        <taxon>Salisediminibacterium</taxon>
    </lineage>
</organism>
<accession>A0A1D7QW33</accession>
<dbReference type="Proteomes" id="UP000094463">
    <property type="component" value="Chromosome"/>
</dbReference>
<dbReference type="EMBL" id="CP012502">
    <property type="protein sequence ID" value="AOM83217.1"/>
    <property type="molecule type" value="Genomic_DNA"/>
</dbReference>
<dbReference type="RefSeq" id="WP_069365224.1">
    <property type="nucleotide sequence ID" value="NZ_CP012502.1"/>
</dbReference>
<protein>
    <recommendedName>
        <fullName evidence="1">UPF0435 protein BBEV_1856</fullName>
    </recommendedName>
</protein>
<dbReference type="HAMAP" id="MF_00829">
    <property type="entry name" value="UPF0435"/>
    <property type="match status" value="1"/>
</dbReference>
<dbReference type="Pfam" id="PF06569">
    <property type="entry name" value="DUF1128"/>
    <property type="match status" value="1"/>
</dbReference>
<reference evidence="2 3" key="1">
    <citation type="submission" date="2015-08" db="EMBL/GenBank/DDBJ databases">
        <title>The complete genome sequence of Bacillus beveridgei MLTeJB.</title>
        <authorList>
            <person name="Hanson T.E."/>
            <person name="Mesa C."/>
            <person name="Basesman S.M."/>
            <person name="Oremland R.S."/>
        </authorList>
    </citation>
    <scope>NUCLEOTIDE SEQUENCE [LARGE SCALE GENOMIC DNA]</scope>
    <source>
        <strain evidence="2 3">MLTeJB</strain>
    </source>
</reference>
<evidence type="ECO:0000256" key="1">
    <source>
        <dbReference type="HAMAP-Rule" id="MF_00829"/>
    </source>
</evidence>